<dbReference type="PANTHER" id="PTHR36045">
    <property type="entry name" value="OS04G0558500 PROTEIN"/>
    <property type="match status" value="1"/>
</dbReference>
<evidence type="ECO:0000313" key="3">
    <source>
        <dbReference type="Proteomes" id="UP001151287"/>
    </source>
</evidence>
<organism evidence="2 3">
    <name type="scientific">Rhynchospora breviuscula</name>
    <dbReference type="NCBI Taxonomy" id="2022672"/>
    <lineage>
        <taxon>Eukaryota</taxon>
        <taxon>Viridiplantae</taxon>
        <taxon>Streptophyta</taxon>
        <taxon>Embryophyta</taxon>
        <taxon>Tracheophyta</taxon>
        <taxon>Spermatophyta</taxon>
        <taxon>Magnoliopsida</taxon>
        <taxon>Liliopsida</taxon>
        <taxon>Poales</taxon>
        <taxon>Cyperaceae</taxon>
        <taxon>Cyperoideae</taxon>
        <taxon>Rhynchosporeae</taxon>
        <taxon>Rhynchospora</taxon>
    </lineage>
</organism>
<dbReference type="AlphaFoldDB" id="A0A9Q0CY42"/>
<reference evidence="2" key="1">
    <citation type="journal article" date="2022" name="Cell">
        <title>Repeat-based holocentromeres influence genome architecture and karyotype evolution.</title>
        <authorList>
            <person name="Hofstatter P.G."/>
            <person name="Thangavel G."/>
            <person name="Lux T."/>
            <person name="Neumann P."/>
            <person name="Vondrak T."/>
            <person name="Novak P."/>
            <person name="Zhang M."/>
            <person name="Costa L."/>
            <person name="Castellani M."/>
            <person name="Scott A."/>
            <person name="Toegelov H."/>
            <person name="Fuchs J."/>
            <person name="Mata-Sucre Y."/>
            <person name="Dias Y."/>
            <person name="Vanzela A.L.L."/>
            <person name="Huettel B."/>
            <person name="Almeida C.C.S."/>
            <person name="Simkova H."/>
            <person name="Souza G."/>
            <person name="Pedrosa-Harand A."/>
            <person name="Macas J."/>
            <person name="Mayer K.F.X."/>
            <person name="Houben A."/>
            <person name="Marques A."/>
        </authorList>
    </citation>
    <scope>NUCLEOTIDE SEQUENCE</scope>
    <source>
        <strain evidence="2">RhyBre1mFocal</strain>
    </source>
</reference>
<proteinExistence type="predicted"/>
<dbReference type="EMBL" id="JAMQYH010000001">
    <property type="protein sequence ID" value="KAJ1702332.1"/>
    <property type="molecule type" value="Genomic_DNA"/>
</dbReference>
<dbReference type="OrthoDB" id="781564at2759"/>
<gene>
    <name evidence="2" type="ORF">LUZ63_002111</name>
</gene>
<accession>A0A9Q0CY42</accession>
<feature type="compositionally biased region" description="Basic and acidic residues" evidence="1">
    <location>
        <begin position="16"/>
        <end position="27"/>
    </location>
</feature>
<dbReference type="PANTHER" id="PTHR36045:SF2">
    <property type="entry name" value="OS04G0558500 PROTEIN"/>
    <property type="match status" value="1"/>
</dbReference>
<evidence type="ECO:0000313" key="2">
    <source>
        <dbReference type="EMBL" id="KAJ1702332.1"/>
    </source>
</evidence>
<comment type="caution">
    <text evidence="2">The sequence shown here is derived from an EMBL/GenBank/DDBJ whole genome shotgun (WGS) entry which is preliminary data.</text>
</comment>
<feature type="region of interest" description="Disordered" evidence="1">
    <location>
        <begin position="1"/>
        <end position="27"/>
    </location>
</feature>
<protein>
    <submittedName>
        <fullName evidence="2">Uncharacterized protein</fullName>
    </submittedName>
</protein>
<keyword evidence="3" id="KW-1185">Reference proteome</keyword>
<evidence type="ECO:0000256" key="1">
    <source>
        <dbReference type="SAM" id="MobiDB-lite"/>
    </source>
</evidence>
<dbReference type="Proteomes" id="UP001151287">
    <property type="component" value="Unassembled WGS sequence"/>
</dbReference>
<sequence length="146" mass="16857">MADRDESRALTLGKRKQMETEADPREEVEIEELKSELNEMAQRIMDYRKTVPDLLANALRSKLDAQRPVDPSSLEVTASTEINKTEEGLFPEDAGIKEKMRRLREKSERNLAAIPNQLKRLKECIEKLTEIEQLSVNVHPIFKIKL</sequence>
<name>A0A9Q0CY42_9POAL</name>